<reference evidence="1" key="1">
    <citation type="journal article" date="2019" name="Microbiol. Resour. Announc.">
        <title>Draft Genome Sequences of Five Environmental Bacterial Isolates That Degrade Polyethylene Terephthalate Plastic.</title>
        <authorList>
            <person name="Leon-Zayas R."/>
            <person name="Roberts C."/>
            <person name="Vague M."/>
            <person name="Mellies J.L."/>
        </authorList>
    </citation>
    <scope>NUCLEOTIDE SEQUENCE</scope>
    <source>
        <strain evidence="1">13.2</strain>
    </source>
</reference>
<evidence type="ECO:0000313" key="1">
    <source>
        <dbReference type="EMBL" id="XBG31917.1"/>
    </source>
</evidence>
<name>A0AAU7BH36_9PSED</name>
<organism evidence="1">
    <name type="scientific">Pseudomonas sp. 13.2</name>
    <dbReference type="NCBI Taxonomy" id="3144665"/>
    <lineage>
        <taxon>Bacteria</taxon>
        <taxon>Pseudomonadati</taxon>
        <taxon>Pseudomonadota</taxon>
        <taxon>Gammaproteobacteria</taxon>
        <taxon>Pseudomonadales</taxon>
        <taxon>Pseudomonadaceae</taxon>
        <taxon>Pseudomonas</taxon>
    </lineage>
</organism>
<protein>
    <submittedName>
        <fullName evidence="1">Uncharacterized protein</fullName>
    </submittedName>
</protein>
<proteinExistence type="predicted"/>
<gene>
    <name evidence="1" type="ORF">ABH853_00560</name>
</gene>
<dbReference type="EMBL" id="CP157179">
    <property type="protein sequence ID" value="XBG31917.1"/>
    <property type="molecule type" value="Genomic_DNA"/>
</dbReference>
<accession>A0AAU7BH36</accession>
<reference evidence="1" key="2">
    <citation type="submission" date="2024-05" db="EMBL/GenBank/DDBJ databases">
        <authorList>
            <person name="Mellies J."/>
            <person name="Newton I."/>
        </authorList>
    </citation>
    <scope>NUCLEOTIDE SEQUENCE</scope>
    <source>
        <strain evidence="1">13.2</strain>
    </source>
</reference>
<dbReference type="AlphaFoldDB" id="A0AAU7BH36"/>
<sequence length="123" mass="13332">MSNQIRIADLVTVDEVSEALDAKSRSIATKAIKSGDDGGDESATLSLIHRAGAEAEIESAVQTPTIYEVISYDLNSNTCRVKSKIGTEVVRTVSMSNVIKGDSFFSRPLPRHWPPIVNMVLGR</sequence>